<dbReference type="EMBL" id="ATLV01023809">
    <property type="status" value="NOT_ANNOTATED_CDS"/>
    <property type="molecule type" value="Genomic_DNA"/>
</dbReference>
<dbReference type="Pfam" id="PF00581">
    <property type="entry name" value="Rhodanese"/>
    <property type="match status" value="1"/>
</dbReference>
<dbReference type="PROSITE" id="PS50206">
    <property type="entry name" value="RHODANESE_3"/>
    <property type="match status" value="1"/>
</dbReference>
<sequence length="740" mass="82950">MDDRLIELESALQDDCTVDDIYAICHGKALPEALRLDVWQVCLGVRNKMDQMAQFNEIYDLPFQAQLRADCEDFVNKLGNEDEDKVSVVCDLESILTFYCKNRALGYEPNNGWVELMLPLLSLKLIRSDTYNLFEAIRDTYIPKGCVKNGTVFNVFRLLLLYHDPELCTILDTKRITPDCYAMGWFQTLFASTCTLPVVLSMWDLYFQQSDPFLVFFLSLIVLINQRDQILQMKTTASKEELVSFLVNMPCNIEADDVLDFCSLAQYYSVKTPASFKRDLLQVLFGAQGGTTEGGSSVVSQALCLPVSVNELIENASIENPHPEAVRFFLVDCRPAEQYNAGHLSTAFHLDSNLMLQEPEAFQTAVQGLLRSQRNAIDANSNAGGEHLCFLGSGRLEEDQYTHMVVASFLQKNTKYVSLLTGGYEAIHEYFGEGMVDCLEDHDPLKCLLCNKEQVQFGKKASNNNNNNHKALNSGPNSASSSATNSLKRGGNGSQQQQQRSRNHATNNNGADGDRKPTIDLFSKLSLAMKTKSAEVREKLFDYISNPNAAATGGAGSGAPGSEKHVSRNDRNGKRYRNVPPVFSIGEDHEEDDDLNSAASETSSLARSTKAATHSRQSDTGEEIVSIQSFLKGPDVIRHFKCKEVHLNGYMYDSYLLVTATHMIVLRELETHHDQARIIVRRSLQSIVKITAKKRHRDLITFKYGYPEEENLVITDMDRFLIPKASEVTDLISRHIIKQT</sequence>
<dbReference type="Gene3D" id="1.10.472.80">
    <property type="entry name" value="Ypt/Rab-GAP domain of gyp1p, domain 3"/>
    <property type="match status" value="1"/>
</dbReference>
<evidence type="ECO:0000256" key="3">
    <source>
        <dbReference type="ARBA" id="ARBA00022473"/>
    </source>
</evidence>
<dbReference type="SUPFAM" id="SSF52821">
    <property type="entry name" value="Rhodanese/Cell cycle control phosphatase"/>
    <property type="match status" value="1"/>
</dbReference>
<feature type="domain" description="Rab-GAP TBC" evidence="6">
    <location>
        <begin position="29"/>
        <end position="210"/>
    </location>
</feature>
<evidence type="ECO:0000313" key="10">
    <source>
        <dbReference type="Proteomes" id="UP000030765"/>
    </source>
</evidence>
<dbReference type="VEuPathDB" id="VectorBase:ASIS018508"/>
<dbReference type="Pfam" id="PF19430">
    <property type="entry name" value="TBC1D23_C"/>
    <property type="match status" value="1"/>
</dbReference>
<dbReference type="OMA" id="CTMWDLY"/>
<accession>A0A084WHF3</accession>
<dbReference type="Gene3D" id="3.40.250.10">
    <property type="entry name" value="Rhodanese-like domain"/>
    <property type="match status" value="1"/>
</dbReference>
<keyword evidence="10" id="KW-1185">Reference proteome</keyword>
<dbReference type="EnsemblMetazoa" id="ASIC017668-RA">
    <property type="protein sequence ID" value="ASIC017668-PA"/>
    <property type="gene ID" value="ASIC017668"/>
</dbReference>
<feature type="compositionally biased region" description="Polar residues" evidence="5">
    <location>
        <begin position="469"/>
        <end position="487"/>
    </location>
</feature>
<protein>
    <recommendedName>
        <fullName evidence="2">TBC1 domain family member 23</fullName>
    </recommendedName>
</protein>
<dbReference type="InterPro" id="IPR001763">
    <property type="entry name" value="Rhodanese-like_dom"/>
</dbReference>
<feature type="region of interest" description="Disordered" evidence="5">
    <location>
        <begin position="460"/>
        <end position="517"/>
    </location>
</feature>
<dbReference type="Pfam" id="PF00566">
    <property type="entry name" value="RabGAP-TBC"/>
    <property type="match status" value="1"/>
</dbReference>
<evidence type="ECO:0000259" key="6">
    <source>
        <dbReference type="PROSITE" id="PS50086"/>
    </source>
</evidence>
<dbReference type="STRING" id="74873.A0A084WHF3"/>
<evidence type="ECO:0000313" key="8">
    <source>
        <dbReference type="EMBL" id="KFB49647.1"/>
    </source>
</evidence>
<organism evidence="8">
    <name type="scientific">Anopheles sinensis</name>
    <name type="common">Mosquito</name>
    <dbReference type="NCBI Taxonomy" id="74873"/>
    <lineage>
        <taxon>Eukaryota</taxon>
        <taxon>Metazoa</taxon>
        <taxon>Ecdysozoa</taxon>
        <taxon>Arthropoda</taxon>
        <taxon>Hexapoda</taxon>
        <taxon>Insecta</taxon>
        <taxon>Pterygota</taxon>
        <taxon>Neoptera</taxon>
        <taxon>Endopterygota</taxon>
        <taxon>Diptera</taxon>
        <taxon>Nematocera</taxon>
        <taxon>Culicoidea</taxon>
        <taxon>Culicidae</taxon>
        <taxon>Anophelinae</taxon>
        <taxon>Anopheles</taxon>
    </lineage>
</organism>
<dbReference type="SMART" id="SM00164">
    <property type="entry name" value="TBC"/>
    <property type="match status" value="1"/>
</dbReference>
<evidence type="ECO:0000259" key="7">
    <source>
        <dbReference type="PROSITE" id="PS50206"/>
    </source>
</evidence>
<dbReference type="GO" id="GO:0099041">
    <property type="term" value="P:vesicle tethering to Golgi"/>
    <property type="evidence" value="ECO:0007669"/>
    <property type="project" value="TreeGrafter"/>
</dbReference>
<dbReference type="PANTHER" id="PTHR13297">
    <property type="entry name" value="TBC1 DOMAIN FAMILY MEMBER 23-RELATED"/>
    <property type="match status" value="1"/>
</dbReference>
<keyword evidence="3" id="KW-0217">Developmental protein</keyword>
<evidence type="ECO:0000256" key="1">
    <source>
        <dbReference type="ARBA" id="ARBA00004601"/>
    </source>
</evidence>
<dbReference type="AlphaFoldDB" id="A0A084WHF3"/>
<dbReference type="GO" id="GO:0005802">
    <property type="term" value="C:trans-Golgi network"/>
    <property type="evidence" value="ECO:0007669"/>
    <property type="project" value="TreeGrafter"/>
</dbReference>
<comment type="subcellular location">
    <subcellularLocation>
        <location evidence="1">Golgi apparatus</location>
        <location evidence="1">trans-Golgi network</location>
    </subcellularLocation>
</comment>
<dbReference type="GO" id="GO:0005829">
    <property type="term" value="C:cytosol"/>
    <property type="evidence" value="ECO:0007669"/>
    <property type="project" value="GOC"/>
</dbReference>
<dbReference type="CDD" id="cd20788">
    <property type="entry name" value="TBC1D23_C-like"/>
    <property type="match status" value="1"/>
</dbReference>
<name>A0A084WHF3_ANOSI</name>
<dbReference type="InterPro" id="IPR035969">
    <property type="entry name" value="Rab-GAP_TBC_sf"/>
</dbReference>
<keyword evidence="4" id="KW-0333">Golgi apparatus</keyword>
<feature type="region of interest" description="Disordered" evidence="5">
    <location>
        <begin position="549"/>
        <end position="620"/>
    </location>
</feature>
<dbReference type="InterPro" id="IPR045799">
    <property type="entry name" value="TBC1D23_C"/>
</dbReference>
<evidence type="ECO:0000256" key="2">
    <source>
        <dbReference type="ARBA" id="ARBA00014207"/>
    </source>
</evidence>
<dbReference type="GO" id="GO:0042147">
    <property type="term" value="P:retrograde transport, endosome to Golgi"/>
    <property type="evidence" value="ECO:0007669"/>
    <property type="project" value="InterPro"/>
</dbReference>
<feature type="compositionally biased region" description="Polar residues" evidence="5">
    <location>
        <begin position="597"/>
        <end position="615"/>
    </location>
</feature>
<proteinExistence type="predicted"/>
<feature type="compositionally biased region" description="Basic and acidic residues" evidence="5">
    <location>
        <begin position="562"/>
        <end position="573"/>
    </location>
</feature>
<evidence type="ECO:0000313" key="9">
    <source>
        <dbReference type="EnsemblMetazoa" id="ASIC017668-PA"/>
    </source>
</evidence>
<dbReference type="InterPro" id="IPR036873">
    <property type="entry name" value="Rhodanese-like_dom_sf"/>
</dbReference>
<dbReference type="VEuPathDB" id="VectorBase:ASIC017668"/>
<dbReference type="InterPro" id="IPR000195">
    <property type="entry name" value="Rab-GAP-TBC_dom"/>
</dbReference>
<gene>
    <name evidence="8" type="ORF">ZHAS_00017668</name>
</gene>
<dbReference type="InterPro" id="IPR039755">
    <property type="entry name" value="TBC1D23"/>
</dbReference>
<evidence type="ECO:0000256" key="5">
    <source>
        <dbReference type="SAM" id="MobiDB-lite"/>
    </source>
</evidence>
<reference evidence="8 10" key="1">
    <citation type="journal article" date="2014" name="BMC Genomics">
        <title>Genome sequence of Anopheles sinensis provides insight into genetics basis of mosquito competence for malaria parasites.</title>
        <authorList>
            <person name="Zhou D."/>
            <person name="Zhang D."/>
            <person name="Ding G."/>
            <person name="Shi L."/>
            <person name="Hou Q."/>
            <person name="Ye Y."/>
            <person name="Xu Y."/>
            <person name="Zhou H."/>
            <person name="Xiong C."/>
            <person name="Li S."/>
            <person name="Yu J."/>
            <person name="Hong S."/>
            <person name="Yu X."/>
            <person name="Zou P."/>
            <person name="Chen C."/>
            <person name="Chang X."/>
            <person name="Wang W."/>
            <person name="Lv Y."/>
            <person name="Sun Y."/>
            <person name="Ma L."/>
            <person name="Shen B."/>
            <person name="Zhu C."/>
        </authorList>
    </citation>
    <scope>NUCLEOTIDE SEQUENCE [LARGE SCALE GENOMIC DNA]</scope>
</reference>
<dbReference type="PANTHER" id="PTHR13297:SF5">
    <property type="entry name" value="TBC1 DOMAIN FAMILY MEMBER 23"/>
    <property type="match status" value="1"/>
</dbReference>
<dbReference type="PROSITE" id="PS50086">
    <property type="entry name" value="TBC_RABGAP"/>
    <property type="match status" value="1"/>
</dbReference>
<dbReference type="EMBL" id="KE525346">
    <property type="protein sequence ID" value="KFB49647.1"/>
    <property type="molecule type" value="Genomic_DNA"/>
</dbReference>
<dbReference type="SUPFAM" id="SSF47923">
    <property type="entry name" value="Ypt/Rab-GAP domain of gyp1p"/>
    <property type="match status" value="1"/>
</dbReference>
<dbReference type="Proteomes" id="UP000030765">
    <property type="component" value="Unassembled WGS sequence"/>
</dbReference>
<dbReference type="OrthoDB" id="73307at2759"/>
<evidence type="ECO:0000256" key="4">
    <source>
        <dbReference type="ARBA" id="ARBA00023034"/>
    </source>
</evidence>
<feature type="domain" description="Rhodanese" evidence="7">
    <location>
        <begin position="324"/>
        <end position="436"/>
    </location>
</feature>
<reference evidence="9" key="2">
    <citation type="submission" date="2020-05" db="UniProtKB">
        <authorList>
            <consortium name="EnsemblMetazoa"/>
        </authorList>
    </citation>
    <scope>IDENTIFICATION</scope>
</reference>